<name>I4YJ08_WALMC</name>
<dbReference type="InterPro" id="IPR023213">
    <property type="entry name" value="CAT-like_dom_sf"/>
</dbReference>
<dbReference type="Gene3D" id="3.30.559.10">
    <property type="entry name" value="Chloramphenicol acetyltransferase-like domain"/>
    <property type="match status" value="1"/>
</dbReference>
<gene>
    <name evidence="2" type="ORF">WALSEDRAFT_59023</name>
</gene>
<dbReference type="Pfam" id="PF00755">
    <property type="entry name" value="Carn_acyltransf"/>
    <property type="match status" value="1"/>
</dbReference>
<dbReference type="Proteomes" id="UP000005242">
    <property type="component" value="Unassembled WGS sequence"/>
</dbReference>
<proteinExistence type="predicted"/>
<dbReference type="RefSeq" id="XP_006955788.1">
    <property type="nucleotide sequence ID" value="XM_006955726.1"/>
</dbReference>
<organism evidence="2 3">
    <name type="scientific">Wallemia mellicola (strain ATCC MYA-4683 / CBS 633.66)</name>
    <name type="common">Wallemia sebi (CBS 633.66)</name>
    <dbReference type="NCBI Taxonomy" id="671144"/>
    <lineage>
        <taxon>Eukaryota</taxon>
        <taxon>Fungi</taxon>
        <taxon>Dikarya</taxon>
        <taxon>Basidiomycota</taxon>
        <taxon>Wallemiomycotina</taxon>
        <taxon>Wallemiomycetes</taxon>
        <taxon>Wallemiales</taxon>
        <taxon>Wallemiaceae</taxon>
        <taxon>Wallemia</taxon>
    </lineage>
</organism>
<dbReference type="KEGG" id="wse:WALSEDRAFT_59023"/>
<dbReference type="InterPro" id="IPR039551">
    <property type="entry name" value="Cho/carn_acyl_trans"/>
</dbReference>
<keyword evidence="3" id="KW-1185">Reference proteome</keyword>
<dbReference type="SUPFAM" id="SSF52777">
    <property type="entry name" value="CoA-dependent acyltransferases"/>
    <property type="match status" value="1"/>
</dbReference>
<dbReference type="GeneID" id="18473133"/>
<evidence type="ECO:0000259" key="1">
    <source>
        <dbReference type="Pfam" id="PF00755"/>
    </source>
</evidence>
<reference evidence="2 3" key="1">
    <citation type="journal article" date="2012" name="Fungal Genet. Biol.">
        <title>The genome of the xerotolerant mold Wallemia sebi reveals adaptations to osmotic stress and suggests cryptic sexual reproduction.</title>
        <authorList>
            <person name="Padamsee M."/>
            <person name="Kumar T.K.A."/>
            <person name="Riley R."/>
            <person name="Binder M."/>
            <person name="Boyd A."/>
            <person name="Calvo A.M."/>
            <person name="Furukawa K."/>
            <person name="Hesse C."/>
            <person name="Hohmann S."/>
            <person name="James T.Y."/>
            <person name="LaButti K."/>
            <person name="Lapidus A."/>
            <person name="Lindquist E."/>
            <person name="Lucas S."/>
            <person name="Miller K."/>
            <person name="Shantappa S."/>
            <person name="Grigoriev I.V."/>
            <person name="Hibbett D.S."/>
            <person name="McLaughlin D.J."/>
            <person name="Spatafora J.W."/>
            <person name="Aime M.C."/>
        </authorList>
    </citation>
    <scope>NUCLEOTIDE SEQUENCE [LARGE SCALE GENOMIC DNA]</scope>
    <source>
        <strain evidence="3">ATCC MYA-4683 / CBS 633.66</strain>
    </source>
</reference>
<evidence type="ECO:0000313" key="3">
    <source>
        <dbReference type="Proteomes" id="UP000005242"/>
    </source>
</evidence>
<feature type="domain" description="Choline/carnitine acyltransferase" evidence="1">
    <location>
        <begin position="5"/>
        <end position="66"/>
    </location>
</feature>
<dbReference type="AlphaFoldDB" id="I4YJ08"/>
<sequence length="109" mass="11991">MPLHLPFDESGLEASINEARDEVAKLSDNQALGYTVINGGKSIIKANGLSTDAWTQMIIQLAYSRLVAIEGSEMFQLRHTKQRQCVLLSMAAMNASDPLHLIALHLLML</sequence>
<dbReference type="EMBL" id="JH668223">
    <property type="protein sequence ID" value="EIM23950.1"/>
    <property type="molecule type" value="Genomic_DNA"/>
</dbReference>
<evidence type="ECO:0000313" key="2">
    <source>
        <dbReference type="EMBL" id="EIM23950.1"/>
    </source>
</evidence>
<dbReference type="HOGENOM" id="CLU_2186006_0_0_1"/>
<dbReference type="InParanoid" id="I4YJ08"/>
<accession>I4YJ08</accession>
<protein>
    <recommendedName>
        <fullName evidence="1">Choline/carnitine acyltransferase domain-containing protein</fullName>
    </recommendedName>
</protein>